<organism evidence="3 4">
    <name type="scientific">Gimesia maris</name>
    <dbReference type="NCBI Taxonomy" id="122"/>
    <lineage>
        <taxon>Bacteria</taxon>
        <taxon>Pseudomonadati</taxon>
        <taxon>Planctomycetota</taxon>
        <taxon>Planctomycetia</taxon>
        <taxon>Planctomycetales</taxon>
        <taxon>Planctomycetaceae</taxon>
        <taxon>Gimesia</taxon>
    </lineage>
</organism>
<comment type="caution">
    <text evidence="3">The sequence shown here is derived from an EMBL/GenBank/DDBJ whole genome shotgun (WGS) entry which is preliminary data.</text>
</comment>
<accession>A0A3D3RBU7</accession>
<proteinExistence type="predicted"/>
<keyword evidence="1" id="KW-0812">Transmembrane</keyword>
<dbReference type="EMBL" id="DQAY01000132">
    <property type="protein sequence ID" value="HCO25497.1"/>
    <property type="molecule type" value="Genomic_DNA"/>
</dbReference>
<gene>
    <name evidence="3" type="ORF">DIT97_21660</name>
</gene>
<keyword evidence="1" id="KW-1133">Transmembrane helix</keyword>
<dbReference type="InterPro" id="IPR011475">
    <property type="entry name" value="DUF1583"/>
</dbReference>
<dbReference type="Proteomes" id="UP000263642">
    <property type="component" value="Unassembled WGS sequence"/>
</dbReference>
<reference evidence="3 4" key="1">
    <citation type="journal article" date="2018" name="Nat. Biotechnol.">
        <title>A standardized bacterial taxonomy based on genome phylogeny substantially revises the tree of life.</title>
        <authorList>
            <person name="Parks D.H."/>
            <person name="Chuvochina M."/>
            <person name="Waite D.W."/>
            <person name="Rinke C."/>
            <person name="Skarshewski A."/>
            <person name="Chaumeil P.A."/>
            <person name="Hugenholtz P."/>
        </authorList>
    </citation>
    <scope>NUCLEOTIDE SEQUENCE [LARGE SCALE GENOMIC DNA]</scope>
    <source>
        <strain evidence="3">UBA9375</strain>
    </source>
</reference>
<protein>
    <recommendedName>
        <fullName evidence="2">DUF1583 domain-containing protein</fullName>
    </recommendedName>
</protein>
<feature type="domain" description="DUF1583" evidence="2">
    <location>
        <begin position="64"/>
        <end position="232"/>
    </location>
</feature>
<sequence length="286" mass="31630">MKSQFRTGVIPWWGVCLLLLLTGPVGAEQGRRELKFSFLGQQFDNAQLVPLGRGMLRLIEPRRDGLFFNLPAGHQVSSVGISPRFQLSGDFEITAAYEVPAWKNPGAGYGMGPSMYLRMHDEKESAAMIGRLLRPKNKHVFSTSLSTTVAGKRQYDVKLVDAKQNSGKLKLVRTGSQLKFLISDGSGDEFRELREVELGTADVDLLRLGAQQSDVDTPVQVLWKDLSITAEAFPNHPDSLATGERQHVPTYQAAPQPHSISLIWSLVSGIALLSLLFAVHLIRKRI</sequence>
<dbReference type="AlphaFoldDB" id="A0A3D3RBU7"/>
<evidence type="ECO:0000256" key="1">
    <source>
        <dbReference type="SAM" id="Phobius"/>
    </source>
</evidence>
<feature type="transmembrane region" description="Helical" evidence="1">
    <location>
        <begin position="262"/>
        <end position="282"/>
    </location>
</feature>
<keyword evidence="1" id="KW-0472">Membrane</keyword>
<evidence type="ECO:0000259" key="2">
    <source>
        <dbReference type="Pfam" id="PF07622"/>
    </source>
</evidence>
<dbReference type="Pfam" id="PF07622">
    <property type="entry name" value="DUF1583"/>
    <property type="match status" value="1"/>
</dbReference>
<evidence type="ECO:0000313" key="4">
    <source>
        <dbReference type="Proteomes" id="UP000263642"/>
    </source>
</evidence>
<name>A0A3D3RBU7_9PLAN</name>
<evidence type="ECO:0000313" key="3">
    <source>
        <dbReference type="EMBL" id="HCO25497.1"/>
    </source>
</evidence>